<evidence type="ECO:0000256" key="2">
    <source>
        <dbReference type="ARBA" id="ARBA00012438"/>
    </source>
</evidence>
<protein>
    <recommendedName>
        <fullName evidence="2">histidine kinase</fullName>
        <ecNumber evidence="2">2.7.13.3</ecNumber>
    </recommendedName>
</protein>
<keyword evidence="4" id="KW-0808">Transferase</keyword>
<dbReference type="InterPro" id="IPR003018">
    <property type="entry name" value="GAF"/>
</dbReference>
<dbReference type="Proteomes" id="UP000612585">
    <property type="component" value="Unassembled WGS sequence"/>
</dbReference>
<feature type="coiled-coil region" evidence="9">
    <location>
        <begin position="449"/>
        <end position="479"/>
    </location>
</feature>
<dbReference type="SUPFAM" id="SSF55781">
    <property type="entry name" value="GAF domain-like"/>
    <property type="match status" value="1"/>
</dbReference>
<accession>A0A8J3ZE70</accession>
<keyword evidence="9" id="KW-0175">Coiled coil</keyword>
<dbReference type="AlphaFoldDB" id="A0A8J3ZE70"/>
<dbReference type="GO" id="GO:0016020">
    <property type="term" value="C:membrane"/>
    <property type="evidence" value="ECO:0007669"/>
    <property type="project" value="InterPro"/>
</dbReference>
<dbReference type="RefSeq" id="WP_204007898.1">
    <property type="nucleotide sequence ID" value="NZ_BOPG01000077.1"/>
</dbReference>
<dbReference type="InterPro" id="IPR011712">
    <property type="entry name" value="Sig_transdc_His_kin_sub3_dim/P"/>
</dbReference>
<keyword evidence="14" id="KW-1185">Reference proteome</keyword>
<dbReference type="SMART" id="SM00387">
    <property type="entry name" value="HATPase_c"/>
    <property type="match status" value="1"/>
</dbReference>
<feature type="transmembrane region" description="Helical" evidence="10">
    <location>
        <begin position="31"/>
        <end position="49"/>
    </location>
</feature>
<dbReference type="PANTHER" id="PTHR24421">
    <property type="entry name" value="NITRATE/NITRITE SENSOR PROTEIN NARX-RELATED"/>
    <property type="match status" value="1"/>
</dbReference>
<evidence type="ECO:0000256" key="5">
    <source>
        <dbReference type="ARBA" id="ARBA00022741"/>
    </source>
</evidence>
<feature type="transmembrane region" description="Helical" evidence="10">
    <location>
        <begin position="126"/>
        <end position="145"/>
    </location>
</feature>
<dbReference type="InterPro" id="IPR029016">
    <property type="entry name" value="GAF-like_dom_sf"/>
</dbReference>
<feature type="transmembrane region" description="Helical" evidence="10">
    <location>
        <begin position="212"/>
        <end position="233"/>
    </location>
</feature>
<evidence type="ECO:0000256" key="9">
    <source>
        <dbReference type="SAM" id="Coils"/>
    </source>
</evidence>
<dbReference type="GO" id="GO:0000155">
    <property type="term" value="F:phosphorelay sensor kinase activity"/>
    <property type="evidence" value="ECO:0007669"/>
    <property type="project" value="InterPro"/>
</dbReference>
<dbReference type="GO" id="GO:0005524">
    <property type="term" value="F:ATP binding"/>
    <property type="evidence" value="ECO:0007669"/>
    <property type="project" value="UniProtKB-KW"/>
</dbReference>
<comment type="catalytic activity">
    <reaction evidence="1">
        <text>ATP + protein L-histidine = ADP + protein N-phospho-L-histidine.</text>
        <dbReference type="EC" id="2.7.13.3"/>
    </reaction>
</comment>
<evidence type="ECO:0000256" key="4">
    <source>
        <dbReference type="ARBA" id="ARBA00022679"/>
    </source>
</evidence>
<evidence type="ECO:0000313" key="14">
    <source>
        <dbReference type="Proteomes" id="UP000612585"/>
    </source>
</evidence>
<feature type="transmembrane region" description="Helical" evidence="10">
    <location>
        <begin position="304"/>
        <end position="322"/>
    </location>
</feature>
<evidence type="ECO:0000256" key="6">
    <source>
        <dbReference type="ARBA" id="ARBA00022777"/>
    </source>
</evidence>
<dbReference type="InterPro" id="IPR050482">
    <property type="entry name" value="Sensor_HK_TwoCompSys"/>
</dbReference>
<comment type="caution">
    <text evidence="13">The sequence shown here is derived from an EMBL/GenBank/DDBJ whole genome shotgun (WGS) entry which is preliminary data.</text>
</comment>
<dbReference type="InterPro" id="IPR005467">
    <property type="entry name" value="His_kinase_dom"/>
</dbReference>
<dbReference type="EC" id="2.7.13.3" evidence="2"/>
<dbReference type="PROSITE" id="PS50109">
    <property type="entry name" value="HIS_KIN"/>
    <property type="match status" value="1"/>
</dbReference>
<keyword evidence="8" id="KW-0902">Two-component regulatory system</keyword>
<dbReference type="Gene3D" id="3.30.450.40">
    <property type="match status" value="1"/>
</dbReference>
<dbReference type="InterPro" id="IPR003594">
    <property type="entry name" value="HATPase_dom"/>
</dbReference>
<feature type="signal peptide" evidence="11">
    <location>
        <begin position="1"/>
        <end position="17"/>
    </location>
</feature>
<keyword evidence="10" id="KW-1133">Transmembrane helix</keyword>
<organism evidence="13 14">
    <name type="scientific">Virgisporangium aurantiacum</name>
    <dbReference type="NCBI Taxonomy" id="175570"/>
    <lineage>
        <taxon>Bacteria</taxon>
        <taxon>Bacillati</taxon>
        <taxon>Actinomycetota</taxon>
        <taxon>Actinomycetes</taxon>
        <taxon>Micromonosporales</taxon>
        <taxon>Micromonosporaceae</taxon>
        <taxon>Virgisporangium</taxon>
    </lineage>
</organism>
<evidence type="ECO:0000259" key="12">
    <source>
        <dbReference type="PROSITE" id="PS50109"/>
    </source>
</evidence>
<evidence type="ECO:0000256" key="11">
    <source>
        <dbReference type="SAM" id="SignalP"/>
    </source>
</evidence>
<evidence type="ECO:0000256" key="10">
    <source>
        <dbReference type="SAM" id="Phobius"/>
    </source>
</evidence>
<keyword evidence="10" id="KW-0472">Membrane</keyword>
<keyword evidence="6" id="KW-0418">Kinase</keyword>
<name>A0A8J3ZE70_9ACTN</name>
<evidence type="ECO:0000256" key="1">
    <source>
        <dbReference type="ARBA" id="ARBA00000085"/>
    </source>
</evidence>
<feature type="transmembrane region" description="Helical" evidence="10">
    <location>
        <begin position="92"/>
        <end position="114"/>
    </location>
</feature>
<feature type="transmembrane region" description="Helical" evidence="10">
    <location>
        <begin position="61"/>
        <end position="80"/>
    </location>
</feature>
<dbReference type="PANTHER" id="PTHR24421:SF10">
    <property type="entry name" value="NITRATE_NITRITE SENSOR PROTEIN NARQ"/>
    <property type="match status" value="1"/>
</dbReference>
<dbReference type="GO" id="GO:0046983">
    <property type="term" value="F:protein dimerization activity"/>
    <property type="evidence" value="ECO:0007669"/>
    <property type="project" value="InterPro"/>
</dbReference>
<keyword evidence="5" id="KW-0547">Nucleotide-binding</keyword>
<dbReference type="EMBL" id="BOPG01000077">
    <property type="protein sequence ID" value="GIJ62324.1"/>
    <property type="molecule type" value="Genomic_DNA"/>
</dbReference>
<dbReference type="Gene3D" id="3.30.565.10">
    <property type="entry name" value="Histidine kinase-like ATPase, C-terminal domain"/>
    <property type="match status" value="1"/>
</dbReference>
<sequence>MRPGSLALATVGGLALAAAVAIELTVGDPPSAGWALLGPGPFYAVGLVATLRRPDHPMSTWLLAVGTSFAIEGCLGDSVLPEVSGWSLAWTVALAQAWAGNAQVVATIGMIGLFPTGTADRPGVRWTLRISALVGLLLPVLLAVSHPTMPAGLFPDSQPAIVSPLHWPVAGALGGAGEFTDKAFAVWSAGGLVLLAVRYRRYGEPERRRIRWLLLGLAAGMSVWLWYLVLVWVADPSLLELLSFVMWPVVLVLTLGSIVVAVFHDGVFAIDRPVRYRTLMGLIAVSYVAVAAALGALAGEYLPTGVVVLFAVCATLLFQPVWRRLDRWADRWVFGARLDGYEVLARFGAMLESSPAELLPELAGVVRHGLGLHWARVVLDPPGSAPLAGEAGTGGEEPALVVPLTQAGILLGRIECGPRRDGPLLPEDRTLLGHLAGQAATAVRNLYLAAELASRLDVIRQQAAELTRSRARLARAQDTERQRIQRDLHDGVQQDLVVSSAKLAMARERLRRGDSRAGEALEELQRDLGTLLAGLREFAHSIHPPVLADQGLLDALEGHAGRLPLEVVIEAETSLRGVRYAPHVETAAWYLLSEALTNAVKHSGAGRVTVGLAQPNGRLVVEVRDDGRGFDPAAPRGLGLSGLADRMSVVHGTLAVASRPGLGTTLRGEIPLAWQEDADD</sequence>
<dbReference type="CDD" id="cd16917">
    <property type="entry name" value="HATPase_UhpB-NarQ-NarX-like"/>
    <property type="match status" value="1"/>
</dbReference>
<evidence type="ECO:0000313" key="13">
    <source>
        <dbReference type="EMBL" id="GIJ62324.1"/>
    </source>
</evidence>
<reference evidence="13" key="1">
    <citation type="submission" date="2021-01" db="EMBL/GenBank/DDBJ databases">
        <title>Whole genome shotgun sequence of Virgisporangium aurantiacum NBRC 16421.</title>
        <authorList>
            <person name="Komaki H."/>
            <person name="Tamura T."/>
        </authorList>
    </citation>
    <scope>NUCLEOTIDE SEQUENCE</scope>
    <source>
        <strain evidence="13">NBRC 16421</strain>
    </source>
</reference>
<proteinExistence type="predicted"/>
<dbReference type="SUPFAM" id="SSF55874">
    <property type="entry name" value="ATPase domain of HSP90 chaperone/DNA topoisomerase II/histidine kinase"/>
    <property type="match status" value="1"/>
</dbReference>
<dbReference type="Pfam" id="PF02518">
    <property type="entry name" value="HATPase_c"/>
    <property type="match status" value="1"/>
</dbReference>
<feature type="domain" description="Histidine kinase" evidence="12">
    <location>
        <begin position="591"/>
        <end position="674"/>
    </location>
</feature>
<dbReference type="InterPro" id="IPR036890">
    <property type="entry name" value="HATPase_C_sf"/>
</dbReference>
<feature type="transmembrane region" description="Helical" evidence="10">
    <location>
        <begin position="279"/>
        <end position="298"/>
    </location>
</feature>
<evidence type="ECO:0000256" key="8">
    <source>
        <dbReference type="ARBA" id="ARBA00023012"/>
    </source>
</evidence>
<feature type="transmembrane region" description="Helical" evidence="10">
    <location>
        <begin position="183"/>
        <end position="200"/>
    </location>
</feature>
<feature type="chain" id="PRO_5039388024" description="histidine kinase" evidence="11">
    <location>
        <begin position="18"/>
        <end position="680"/>
    </location>
</feature>
<keyword evidence="11" id="KW-0732">Signal</keyword>
<keyword evidence="10" id="KW-0812">Transmembrane</keyword>
<keyword evidence="7" id="KW-0067">ATP-binding</keyword>
<evidence type="ECO:0000256" key="3">
    <source>
        <dbReference type="ARBA" id="ARBA00022553"/>
    </source>
</evidence>
<dbReference type="SMART" id="SM00065">
    <property type="entry name" value="GAF"/>
    <property type="match status" value="1"/>
</dbReference>
<feature type="transmembrane region" description="Helical" evidence="10">
    <location>
        <begin position="245"/>
        <end position="267"/>
    </location>
</feature>
<gene>
    <name evidence="13" type="ORF">Vau01_098400</name>
</gene>
<dbReference type="Gene3D" id="1.20.5.1930">
    <property type="match status" value="1"/>
</dbReference>
<dbReference type="Pfam" id="PF07730">
    <property type="entry name" value="HisKA_3"/>
    <property type="match status" value="1"/>
</dbReference>
<evidence type="ECO:0000256" key="7">
    <source>
        <dbReference type="ARBA" id="ARBA00022840"/>
    </source>
</evidence>
<keyword evidence="3" id="KW-0597">Phosphoprotein</keyword>